<dbReference type="Gene3D" id="1.10.3210.10">
    <property type="entry name" value="Hypothetical protein af1432"/>
    <property type="match status" value="1"/>
</dbReference>
<dbReference type="CDD" id="cd00077">
    <property type="entry name" value="HDc"/>
    <property type="match status" value="1"/>
</dbReference>
<feature type="region of interest" description="Disordered" evidence="1">
    <location>
        <begin position="753"/>
        <end position="823"/>
    </location>
</feature>
<dbReference type="EMBL" id="JAATJA010000001">
    <property type="protein sequence ID" value="NJB67461.1"/>
    <property type="molecule type" value="Genomic_DNA"/>
</dbReference>
<dbReference type="InterPro" id="IPR011624">
    <property type="entry name" value="Metal-dep_PHydrolase_7TM_extra"/>
</dbReference>
<proteinExistence type="predicted"/>
<feature type="transmembrane region" description="Helical" evidence="2">
    <location>
        <begin position="388"/>
        <end position="407"/>
    </location>
</feature>
<sequence>MNAIISLRKKKASQRPAVGKVASSSGERSVLPRLAVAGSTLALLALLLVLLVLSGLAAVDATSGPRLYLVGEIADRDVVADREFLVENAEATRAKRRQASAAQPVVFDLTLDGYETLEKGVYRVFETLNSSPAAELEDVRWRIAEDLNAEIGTTAFQRWRHEDFQNLVLGRVLPWMKKYLERGVVAESAALSRYDSGIMVRDAAGGMETLRTDPAEIADLARLRRDLAAFLKTELKKSLVVRRDIWTLIGPLVGPSLALDPQETAVRKRSVMETIEPVYFHVREGEVIVRQGEAVSEEQHLKLKAMASSVAETYGFGRAIGIFVLASVLVMGLVMSTRSGLCTALRGRDLALVAMVVLLFGCLAKFLSLFEGPLAFSAGAWTRDLLPYALPLAGATGVLALFFPYALCFYVSLILAFMCTWMFGGGLPLFVFYFAGGMFQTFLIKQTHTRYELLRSVLPLLGGLFMAWSGVAIVELRGLPAMAMGAVYVLAGGVVSLLLVLALSPIVEFLIGYTSRFKLMELMNLEQPLLQELMVAAPGTYHHSLVVSNMVEAGARAIGANPLLAKVAALYHDIGKITKPQYFIENQLAREKNKHDKLTPSMSALILISHVKKGVELAHAHKLGVEIADIIQQHHGTTLISFFYHKAKEQAEARGEEDVREEEFRYPGPKPQTKEAGLILLADAIEASSRTLTDPTPSRIKGHIESVIKRIFSDGQLDESELTLKDLHRISEIFHRILTGIFHQRIEYPAGAQPRIDGQAPRADAAPAEAAPREREEERPRTERSERSGDCERVVDMSGHMTPGRDGDATTQLKFNKTRAGGA</sequence>
<accession>A0A846QGV5</accession>
<feature type="compositionally biased region" description="Low complexity" evidence="1">
    <location>
        <begin position="760"/>
        <end position="770"/>
    </location>
</feature>
<dbReference type="PANTHER" id="PTHR36442">
    <property type="entry name" value="CYCLIC-DI-AMP PHOSPHODIESTERASE PGPH"/>
    <property type="match status" value="1"/>
</dbReference>
<feature type="transmembrane region" description="Helical" evidence="2">
    <location>
        <begin position="486"/>
        <end position="513"/>
    </location>
</feature>
<dbReference type="InterPro" id="IPR011621">
    <property type="entry name" value="Metal-dep_PHydrolase_7TM_intra"/>
</dbReference>
<evidence type="ECO:0000313" key="5">
    <source>
        <dbReference type="Proteomes" id="UP000580856"/>
    </source>
</evidence>
<keyword evidence="2" id="KW-0472">Membrane</keyword>
<keyword evidence="2" id="KW-1133">Transmembrane helix</keyword>
<dbReference type="AlphaFoldDB" id="A0A846QGV5"/>
<dbReference type="Pfam" id="PF07697">
    <property type="entry name" value="7TMR-HDED"/>
    <property type="match status" value="1"/>
</dbReference>
<dbReference type="PROSITE" id="PS51831">
    <property type="entry name" value="HD"/>
    <property type="match status" value="1"/>
</dbReference>
<feature type="transmembrane region" description="Helical" evidence="2">
    <location>
        <begin position="349"/>
        <end position="368"/>
    </location>
</feature>
<comment type="caution">
    <text evidence="4">The sequence shown here is derived from an EMBL/GenBank/DDBJ whole genome shotgun (WGS) entry which is preliminary data.</text>
</comment>
<gene>
    <name evidence="4" type="ORF">GGQ74_001101</name>
</gene>
<protein>
    <recommendedName>
        <fullName evidence="3">HD domain-containing protein</fullName>
    </recommendedName>
</protein>
<dbReference type="NCBIfam" id="TIGR00277">
    <property type="entry name" value="HDIG"/>
    <property type="match status" value="1"/>
</dbReference>
<feature type="transmembrane region" description="Helical" evidence="2">
    <location>
        <begin position="414"/>
        <end position="436"/>
    </location>
</feature>
<evidence type="ECO:0000256" key="2">
    <source>
        <dbReference type="SAM" id="Phobius"/>
    </source>
</evidence>
<dbReference type="Pfam" id="PF01966">
    <property type="entry name" value="HD"/>
    <property type="match status" value="1"/>
</dbReference>
<feature type="transmembrane region" description="Helical" evidence="2">
    <location>
        <begin position="316"/>
        <end position="337"/>
    </location>
</feature>
<name>A0A846QGV5_9BACT</name>
<dbReference type="InterPro" id="IPR003607">
    <property type="entry name" value="HD/PDEase_dom"/>
</dbReference>
<feature type="transmembrane region" description="Helical" evidence="2">
    <location>
        <begin position="456"/>
        <end position="474"/>
    </location>
</feature>
<organism evidence="4 5">
    <name type="scientific">Desulfobaculum xiamenense</name>
    <dbReference type="NCBI Taxonomy" id="995050"/>
    <lineage>
        <taxon>Bacteria</taxon>
        <taxon>Pseudomonadati</taxon>
        <taxon>Thermodesulfobacteriota</taxon>
        <taxon>Desulfovibrionia</taxon>
        <taxon>Desulfovibrionales</taxon>
        <taxon>Desulfovibrionaceae</taxon>
        <taxon>Desulfobaculum</taxon>
    </lineage>
</organism>
<keyword evidence="5" id="KW-1185">Reference proteome</keyword>
<dbReference type="RefSeq" id="WP_167940515.1">
    <property type="nucleotide sequence ID" value="NZ_JAATJA010000001.1"/>
</dbReference>
<dbReference type="SMART" id="SM00471">
    <property type="entry name" value="HDc"/>
    <property type="match status" value="1"/>
</dbReference>
<dbReference type="InterPro" id="IPR006674">
    <property type="entry name" value="HD_domain"/>
</dbReference>
<feature type="compositionally biased region" description="Basic and acidic residues" evidence="1">
    <location>
        <begin position="771"/>
        <end position="795"/>
    </location>
</feature>
<dbReference type="Proteomes" id="UP000580856">
    <property type="component" value="Unassembled WGS sequence"/>
</dbReference>
<evidence type="ECO:0000256" key="1">
    <source>
        <dbReference type="SAM" id="MobiDB-lite"/>
    </source>
</evidence>
<evidence type="ECO:0000313" key="4">
    <source>
        <dbReference type="EMBL" id="NJB67461.1"/>
    </source>
</evidence>
<dbReference type="SUPFAM" id="SSF109604">
    <property type="entry name" value="HD-domain/PDEase-like"/>
    <property type="match status" value="1"/>
</dbReference>
<evidence type="ECO:0000259" key="3">
    <source>
        <dbReference type="PROSITE" id="PS51831"/>
    </source>
</evidence>
<dbReference type="Pfam" id="PF07698">
    <property type="entry name" value="7TM-7TMR_HD"/>
    <property type="match status" value="1"/>
</dbReference>
<dbReference type="InterPro" id="IPR052722">
    <property type="entry name" value="PgpH_phosphodiesterase"/>
</dbReference>
<dbReference type="InterPro" id="IPR006675">
    <property type="entry name" value="HDIG_dom"/>
</dbReference>
<dbReference type="PANTHER" id="PTHR36442:SF1">
    <property type="entry name" value="CYCLIC-DI-AMP PHOSPHODIESTERASE PGPH"/>
    <property type="match status" value="1"/>
</dbReference>
<reference evidence="4 5" key="1">
    <citation type="submission" date="2020-03" db="EMBL/GenBank/DDBJ databases">
        <title>Genomic Encyclopedia of Type Strains, Phase IV (KMG-IV): sequencing the most valuable type-strain genomes for metagenomic binning, comparative biology and taxonomic classification.</title>
        <authorList>
            <person name="Goeker M."/>
        </authorList>
    </citation>
    <scope>NUCLEOTIDE SEQUENCE [LARGE SCALE GENOMIC DNA]</scope>
    <source>
        <strain evidence="4 5">DSM 24233</strain>
    </source>
</reference>
<feature type="domain" description="HD" evidence="3">
    <location>
        <begin position="540"/>
        <end position="688"/>
    </location>
</feature>
<keyword evidence="2" id="KW-0812">Transmembrane</keyword>